<dbReference type="InterPro" id="IPR001849">
    <property type="entry name" value="PH_domain"/>
</dbReference>
<dbReference type="InterPro" id="IPR045188">
    <property type="entry name" value="Boi1/Boi2-like"/>
</dbReference>
<keyword evidence="2" id="KW-0175">Coiled coil</keyword>
<dbReference type="AlphaFoldDB" id="A0A2R6W6N0"/>
<sequence length="657" mass="72631">MDCVKTFSKWIYSFNNQAVMWAEPDVAGFLDKRGGTFTSWKSRFFILQGSTLFYFPNPYNIQSPLGVLPMEGSGLEAAGIEEGGPQRKWCFRIKLGAQFGMAKRSTYVFAAPSKQAQEEWLDNLKYAASTRADLIASLHKSRRVGAALRFRLSRSPANLKIIAESKRGHEGYVLQTEMEKLRANLVTFSKQASETRSEVELAEAEVMRALAAWDVFAHHLHDKSMWDYRDKLQNELNLSKELNQLLASKADFMEGHKLDLLDEDARTELRNICERALTKIQEHQAKIRVKAPRYTTEVNPHIFPENDEQFKHTSDIFIICSKVTANKKLLALQRRAANDNRVEARSGWLVSKVGTVKSVSRDTAKSAVQNVAAEFNKDMSTISKFIDTEVSTVNKFVGKEVLAVSKFMEKSKAKGTAATAMAKGKALTIAAGLKEDIKTLNKSWSKEMLSFNNFIDKGKESAKAKGKAIHRGGEAILKGGVFKAGIKGAVASLGWTALNRMKLQGSMFSGNLLTSGKSRPGSADPSPSRRNFWKKRPGSSSSLTSGGRSRPRLISKPQKFQREYGTSGFVSDEGEPGAVFAVGDADAGQEAVGFVSHDGRTSAMFFDEAEDRGPQLRRQPSVLEGVLAKHSNILSTVPGFRRGSLSQLSQNDFDNSP</sequence>
<dbReference type="Gene3D" id="2.30.29.30">
    <property type="entry name" value="Pleckstrin-homology domain (PH domain)/Phosphotyrosine-binding domain (PTB)"/>
    <property type="match status" value="1"/>
</dbReference>
<name>A0A2R6W6N0_MARPO</name>
<feature type="compositionally biased region" description="Low complexity" evidence="3">
    <location>
        <begin position="538"/>
        <end position="548"/>
    </location>
</feature>
<feature type="region of interest" description="Disordered" evidence="3">
    <location>
        <begin position="512"/>
        <end position="557"/>
    </location>
</feature>
<dbReference type="SMART" id="SM00233">
    <property type="entry name" value="PH"/>
    <property type="match status" value="1"/>
</dbReference>
<keyword evidence="6" id="KW-1185">Reference proteome</keyword>
<dbReference type="InterPro" id="IPR011993">
    <property type="entry name" value="PH-like_dom_sf"/>
</dbReference>
<feature type="domain" description="PH" evidence="4">
    <location>
        <begin position="23"/>
        <end position="129"/>
    </location>
</feature>
<evidence type="ECO:0000259" key="4">
    <source>
        <dbReference type="PROSITE" id="PS50003"/>
    </source>
</evidence>
<keyword evidence="1" id="KW-0597">Phosphoprotein</keyword>
<organism evidence="5 6">
    <name type="scientific">Marchantia polymorpha</name>
    <name type="common">Common liverwort</name>
    <name type="synonym">Marchantia aquatica</name>
    <dbReference type="NCBI Taxonomy" id="3197"/>
    <lineage>
        <taxon>Eukaryota</taxon>
        <taxon>Viridiplantae</taxon>
        <taxon>Streptophyta</taxon>
        <taxon>Embryophyta</taxon>
        <taxon>Marchantiophyta</taxon>
        <taxon>Marchantiopsida</taxon>
        <taxon>Marchantiidae</taxon>
        <taxon>Marchantiales</taxon>
        <taxon>Marchantiaceae</taxon>
        <taxon>Marchantia</taxon>
    </lineage>
</organism>
<feature type="coiled-coil region" evidence="2">
    <location>
        <begin position="229"/>
        <end position="286"/>
    </location>
</feature>
<evidence type="ECO:0000256" key="3">
    <source>
        <dbReference type="SAM" id="MobiDB-lite"/>
    </source>
</evidence>
<dbReference type="PANTHER" id="PTHR22902">
    <property type="entry name" value="SESQUIPEDALIAN"/>
    <property type="match status" value="1"/>
</dbReference>
<gene>
    <name evidence="5" type="ORF">MARPO_0140s0038</name>
</gene>
<protein>
    <recommendedName>
        <fullName evidence="4">PH domain-containing protein</fullName>
    </recommendedName>
</protein>
<evidence type="ECO:0000313" key="6">
    <source>
        <dbReference type="Proteomes" id="UP000244005"/>
    </source>
</evidence>
<dbReference type="SUPFAM" id="SSF50729">
    <property type="entry name" value="PH domain-like"/>
    <property type="match status" value="1"/>
</dbReference>
<dbReference type="PANTHER" id="PTHR22902:SF27">
    <property type="entry name" value="PLECKSTRIN HOMOLOGY DOMAIN-CONTAINING FAMILY A MEMBER 3"/>
    <property type="match status" value="1"/>
</dbReference>
<evidence type="ECO:0000256" key="1">
    <source>
        <dbReference type="ARBA" id="ARBA00022553"/>
    </source>
</evidence>
<dbReference type="EMBL" id="KZ772946">
    <property type="protein sequence ID" value="PTQ29509.1"/>
    <property type="molecule type" value="Genomic_DNA"/>
</dbReference>
<evidence type="ECO:0000256" key="2">
    <source>
        <dbReference type="SAM" id="Coils"/>
    </source>
</evidence>
<dbReference type="Proteomes" id="UP000244005">
    <property type="component" value="Unassembled WGS sequence"/>
</dbReference>
<proteinExistence type="predicted"/>
<dbReference type="Gramene" id="Mp3g18030.1">
    <property type="protein sequence ID" value="Mp3g18030.1.cds"/>
    <property type="gene ID" value="Mp3g18030"/>
</dbReference>
<dbReference type="OrthoDB" id="185175at2759"/>
<accession>A0A2R6W6N0</accession>
<dbReference type="PROSITE" id="PS50003">
    <property type="entry name" value="PH_DOMAIN"/>
    <property type="match status" value="1"/>
</dbReference>
<reference evidence="6" key="1">
    <citation type="journal article" date="2017" name="Cell">
        <title>Insights into land plant evolution garnered from the Marchantia polymorpha genome.</title>
        <authorList>
            <person name="Bowman J.L."/>
            <person name="Kohchi T."/>
            <person name="Yamato K.T."/>
            <person name="Jenkins J."/>
            <person name="Shu S."/>
            <person name="Ishizaki K."/>
            <person name="Yamaoka S."/>
            <person name="Nishihama R."/>
            <person name="Nakamura Y."/>
            <person name="Berger F."/>
            <person name="Adam C."/>
            <person name="Aki S.S."/>
            <person name="Althoff F."/>
            <person name="Araki T."/>
            <person name="Arteaga-Vazquez M.A."/>
            <person name="Balasubrmanian S."/>
            <person name="Barry K."/>
            <person name="Bauer D."/>
            <person name="Boehm C.R."/>
            <person name="Briginshaw L."/>
            <person name="Caballero-Perez J."/>
            <person name="Catarino B."/>
            <person name="Chen F."/>
            <person name="Chiyoda S."/>
            <person name="Chovatia M."/>
            <person name="Davies K.M."/>
            <person name="Delmans M."/>
            <person name="Demura T."/>
            <person name="Dierschke T."/>
            <person name="Dolan L."/>
            <person name="Dorantes-Acosta A.E."/>
            <person name="Eklund D.M."/>
            <person name="Florent S.N."/>
            <person name="Flores-Sandoval E."/>
            <person name="Fujiyama A."/>
            <person name="Fukuzawa H."/>
            <person name="Galik B."/>
            <person name="Grimanelli D."/>
            <person name="Grimwood J."/>
            <person name="Grossniklaus U."/>
            <person name="Hamada T."/>
            <person name="Haseloff J."/>
            <person name="Hetherington A.J."/>
            <person name="Higo A."/>
            <person name="Hirakawa Y."/>
            <person name="Hundley H.N."/>
            <person name="Ikeda Y."/>
            <person name="Inoue K."/>
            <person name="Inoue S.I."/>
            <person name="Ishida S."/>
            <person name="Jia Q."/>
            <person name="Kakita M."/>
            <person name="Kanazawa T."/>
            <person name="Kawai Y."/>
            <person name="Kawashima T."/>
            <person name="Kennedy M."/>
            <person name="Kinose K."/>
            <person name="Kinoshita T."/>
            <person name="Kohara Y."/>
            <person name="Koide E."/>
            <person name="Komatsu K."/>
            <person name="Kopischke S."/>
            <person name="Kubo M."/>
            <person name="Kyozuka J."/>
            <person name="Lagercrantz U."/>
            <person name="Lin S.S."/>
            <person name="Lindquist E."/>
            <person name="Lipzen A.M."/>
            <person name="Lu C.W."/>
            <person name="De Luna E."/>
            <person name="Martienssen R.A."/>
            <person name="Minamino N."/>
            <person name="Mizutani M."/>
            <person name="Mizutani M."/>
            <person name="Mochizuki N."/>
            <person name="Monte I."/>
            <person name="Mosher R."/>
            <person name="Nagasaki H."/>
            <person name="Nakagami H."/>
            <person name="Naramoto S."/>
            <person name="Nishitani K."/>
            <person name="Ohtani M."/>
            <person name="Okamoto T."/>
            <person name="Okumura M."/>
            <person name="Phillips J."/>
            <person name="Pollak B."/>
            <person name="Reinders A."/>
            <person name="Rovekamp M."/>
            <person name="Sano R."/>
            <person name="Sawa S."/>
            <person name="Schmid M.W."/>
            <person name="Shirakawa M."/>
            <person name="Solano R."/>
            <person name="Spunde A."/>
            <person name="Suetsugu N."/>
            <person name="Sugano S."/>
            <person name="Sugiyama A."/>
            <person name="Sun R."/>
            <person name="Suzuki Y."/>
            <person name="Takenaka M."/>
            <person name="Takezawa D."/>
            <person name="Tomogane H."/>
            <person name="Tsuzuki M."/>
            <person name="Ueda T."/>
            <person name="Umeda M."/>
            <person name="Ward J.M."/>
            <person name="Watanabe Y."/>
            <person name="Yazaki K."/>
            <person name="Yokoyama R."/>
            <person name="Yoshitake Y."/>
            <person name="Yotsui I."/>
            <person name="Zachgo S."/>
            <person name="Schmutz J."/>
        </authorList>
    </citation>
    <scope>NUCLEOTIDE SEQUENCE [LARGE SCALE GENOMIC DNA]</scope>
    <source>
        <strain evidence="6">Tak-1</strain>
    </source>
</reference>
<dbReference type="Pfam" id="PF00169">
    <property type="entry name" value="PH"/>
    <property type="match status" value="1"/>
</dbReference>
<evidence type="ECO:0000313" key="5">
    <source>
        <dbReference type="EMBL" id="PTQ29509.1"/>
    </source>
</evidence>